<feature type="compositionally biased region" description="Low complexity" evidence="1">
    <location>
        <begin position="29"/>
        <end position="41"/>
    </location>
</feature>
<dbReference type="SMART" id="SM00830">
    <property type="entry name" value="CM_2"/>
    <property type="match status" value="1"/>
</dbReference>
<dbReference type="NCBIfam" id="TIGR01808">
    <property type="entry name" value="CM_M_hiGC-arch"/>
    <property type="match status" value="1"/>
</dbReference>
<dbReference type="AlphaFoldDB" id="A0A1M5H1D7"/>
<feature type="region of interest" description="Disordered" evidence="1">
    <location>
        <begin position="27"/>
        <end position="54"/>
    </location>
</feature>
<dbReference type="EMBL" id="FQVN01000006">
    <property type="protein sequence ID" value="SHG09809.1"/>
    <property type="molecule type" value="Genomic_DNA"/>
</dbReference>
<keyword evidence="2" id="KW-0732">Signal</keyword>
<feature type="domain" description="Chorismate mutase" evidence="3">
    <location>
        <begin position="45"/>
        <end position="134"/>
    </location>
</feature>
<dbReference type="PROSITE" id="PS51168">
    <property type="entry name" value="CHORISMATE_MUT_2"/>
    <property type="match status" value="1"/>
</dbReference>
<dbReference type="Proteomes" id="UP000184501">
    <property type="component" value="Unassembled WGS sequence"/>
</dbReference>
<dbReference type="STRING" id="2017.SAMN05444320_106359"/>
<evidence type="ECO:0000259" key="3">
    <source>
        <dbReference type="PROSITE" id="PS51168"/>
    </source>
</evidence>
<evidence type="ECO:0000313" key="5">
    <source>
        <dbReference type="Proteomes" id="UP000184501"/>
    </source>
</evidence>
<dbReference type="SUPFAM" id="SSF48600">
    <property type="entry name" value="Chorismate mutase II"/>
    <property type="match status" value="1"/>
</dbReference>
<accession>A0A1M5H1D7</accession>
<dbReference type="GO" id="GO:0004106">
    <property type="term" value="F:chorismate mutase activity"/>
    <property type="evidence" value="ECO:0007669"/>
    <property type="project" value="InterPro"/>
</dbReference>
<dbReference type="InterPro" id="IPR036979">
    <property type="entry name" value="CM_dom_sf"/>
</dbReference>
<feature type="signal peptide" evidence="2">
    <location>
        <begin position="1"/>
        <end position="24"/>
    </location>
</feature>
<name>A0A1M5H1D7_STRHI</name>
<proteinExistence type="predicted"/>
<reference evidence="4 5" key="1">
    <citation type="submission" date="2016-11" db="EMBL/GenBank/DDBJ databases">
        <authorList>
            <person name="Jaros S."/>
            <person name="Januszkiewicz K."/>
            <person name="Wedrychowicz H."/>
        </authorList>
    </citation>
    <scope>NUCLEOTIDE SEQUENCE [LARGE SCALE GENOMIC DNA]</scope>
    <source>
        <strain evidence="4 5">DSM 44523</strain>
    </source>
</reference>
<dbReference type="Gene3D" id="1.20.59.10">
    <property type="entry name" value="Chorismate mutase"/>
    <property type="match status" value="1"/>
</dbReference>
<dbReference type="OrthoDB" id="3699155at2"/>
<dbReference type="Pfam" id="PF01817">
    <property type="entry name" value="CM_2"/>
    <property type="match status" value="1"/>
</dbReference>
<organism evidence="4 5">
    <name type="scientific">Streptoalloteichus hindustanus</name>
    <dbReference type="NCBI Taxonomy" id="2017"/>
    <lineage>
        <taxon>Bacteria</taxon>
        <taxon>Bacillati</taxon>
        <taxon>Actinomycetota</taxon>
        <taxon>Actinomycetes</taxon>
        <taxon>Pseudonocardiales</taxon>
        <taxon>Pseudonocardiaceae</taxon>
        <taxon>Streptoalloteichus</taxon>
    </lineage>
</organism>
<feature type="chain" id="PRO_5012747959" evidence="2">
    <location>
        <begin position="25"/>
        <end position="135"/>
    </location>
</feature>
<dbReference type="RefSeq" id="WP_083959871.1">
    <property type="nucleotide sequence ID" value="NZ_FQVN01000006.1"/>
</dbReference>
<evidence type="ECO:0000256" key="2">
    <source>
        <dbReference type="SAM" id="SignalP"/>
    </source>
</evidence>
<dbReference type="GO" id="GO:0046417">
    <property type="term" value="P:chorismate metabolic process"/>
    <property type="evidence" value="ECO:0007669"/>
    <property type="project" value="InterPro"/>
</dbReference>
<dbReference type="InterPro" id="IPR002701">
    <property type="entry name" value="CM_II_prokaryot"/>
</dbReference>
<dbReference type="InterPro" id="IPR036263">
    <property type="entry name" value="Chorismate_II_sf"/>
</dbReference>
<dbReference type="InterPro" id="IPR010958">
    <property type="entry name" value="Chorismate_mutase_highGC-bac"/>
</dbReference>
<evidence type="ECO:0000313" key="4">
    <source>
        <dbReference type="EMBL" id="SHG09809.1"/>
    </source>
</evidence>
<evidence type="ECO:0000256" key="1">
    <source>
        <dbReference type="SAM" id="MobiDB-lite"/>
    </source>
</evidence>
<keyword evidence="5" id="KW-1185">Reference proteome</keyword>
<protein>
    <submittedName>
        <fullName evidence="4">Chorismate mutase</fullName>
    </submittedName>
</protein>
<gene>
    <name evidence="4" type="ORF">SAMN05444320_106359</name>
</gene>
<sequence>MRLPSRLVALVFTALALAVIPACAPPRESATTAPLSTSAPARQRPSADAEISEHRHHIDHLDAEIAQLLRERRDVSRRIQQRRIETGGGRVDPGREERVIARYREALGPEGEHLARALLDTMRGTSADREQKTGK</sequence>
<dbReference type="NCBIfam" id="NF005894">
    <property type="entry name" value="PRK07857.1"/>
    <property type="match status" value="1"/>
</dbReference>